<protein>
    <submittedName>
        <fullName evidence="6">Anthranilate phosphoribosyltransferase</fullName>
    </submittedName>
</protein>
<evidence type="ECO:0000256" key="2">
    <source>
        <dbReference type="ARBA" id="ARBA00022679"/>
    </source>
</evidence>
<gene>
    <name evidence="6" type="ORF">HW932_00360</name>
</gene>
<keyword evidence="3" id="KW-0057">Aromatic amino acid biosynthesis</keyword>
<dbReference type="EMBL" id="JABZEO010000001">
    <property type="protein sequence ID" value="NVZ07709.1"/>
    <property type="molecule type" value="Genomic_DNA"/>
</dbReference>
<evidence type="ECO:0000256" key="1">
    <source>
        <dbReference type="ARBA" id="ARBA00022676"/>
    </source>
</evidence>
<evidence type="ECO:0000313" key="7">
    <source>
        <dbReference type="Proteomes" id="UP000592294"/>
    </source>
</evidence>
<dbReference type="SUPFAM" id="SSF47648">
    <property type="entry name" value="Nucleoside phosphorylase/phosphoribosyltransferase N-terminal domain"/>
    <property type="match status" value="1"/>
</dbReference>
<feature type="domain" description="Glycosyl transferase family 3" evidence="4">
    <location>
        <begin position="110"/>
        <end position="364"/>
    </location>
</feature>
<keyword evidence="1 6" id="KW-0328">Glycosyltransferase</keyword>
<keyword evidence="2 6" id="KW-0808">Transferase</keyword>
<dbReference type="Pfam" id="PF02885">
    <property type="entry name" value="Glycos_trans_3N"/>
    <property type="match status" value="1"/>
</dbReference>
<dbReference type="PANTHER" id="PTHR43285:SF2">
    <property type="entry name" value="ANTHRANILATE PHOSPHORIBOSYLTRANSFERASE"/>
    <property type="match status" value="1"/>
</dbReference>
<evidence type="ECO:0000259" key="4">
    <source>
        <dbReference type="Pfam" id="PF00591"/>
    </source>
</evidence>
<dbReference type="GO" id="GO:0000162">
    <property type="term" value="P:L-tryptophan biosynthetic process"/>
    <property type="evidence" value="ECO:0007669"/>
    <property type="project" value="UniProtKB-KW"/>
</dbReference>
<feature type="domain" description="Glycosyl transferase family 3 N-terminal" evidence="5">
    <location>
        <begin position="13"/>
        <end position="77"/>
    </location>
</feature>
<dbReference type="Gene3D" id="1.20.970.10">
    <property type="entry name" value="Transferase, Pyrimidine Nucleoside Phosphorylase, Chain C"/>
    <property type="match status" value="1"/>
</dbReference>
<organism evidence="6 7">
    <name type="scientific">Allochromatium humboldtianum</name>
    <dbReference type="NCBI Taxonomy" id="504901"/>
    <lineage>
        <taxon>Bacteria</taxon>
        <taxon>Pseudomonadati</taxon>
        <taxon>Pseudomonadota</taxon>
        <taxon>Gammaproteobacteria</taxon>
        <taxon>Chromatiales</taxon>
        <taxon>Chromatiaceae</taxon>
        <taxon>Allochromatium</taxon>
    </lineage>
</organism>
<dbReference type="Gene3D" id="3.40.1030.10">
    <property type="entry name" value="Nucleoside phosphorylase/phosphoribosyltransferase catalytic domain"/>
    <property type="match status" value="1"/>
</dbReference>
<dbReference type="InterPro" id="IPR036320">
    <property type="entry name" value="Glycosyl_Trfase_fam3_N_dom_sf"/>
</dbReference>
<accession>A0A850QZK2</accession>
<name>A0A850QZK2_9GAMM</name>
<dbReference type="SUPFAM" id="SSF52418">
    <property type="entry name" value="Nucleoside phosphorylase/phosphoribosyltransferase catalytic domain"/>
    <property type="match status" value="1"/>
</dbReference>
<keyword evidence="3" id="KW-0822">Tryptophan biosynthesis</keyword>
<dbReference type="RefSeq" id="WP_176974520.1">
    <property type="nucleotide sequence ID" value="NZ_JABZEO010000001.1"/>
</dbReference>
<dbReference type="PANTHER" id="PTHR43285">
    <property type="entry name" value="ANTHRANILATE PHOSPHORIBOSYLTRANSFERASE"/>
    <property type="match status" value="1"/>
</dbReference>
<evidence type="ECO:0000313" key="6">
    <source>
        <dbReference type="EMBL" id="NVZ07709.1"/>
    </source>
</evidence>
<dbReference type="InterPro" id="IPR035902">
    <property type="entry name" value="Nuc_phospho_transferase"/>
</dbReference>
<proteinExistence type="predicted"/>
<reference evidence="6 7" key="1">
    <citation type="submission" date="2020-06" db="EMBL/GenBank/DDBJ databases">
        <title>Whole-genome sequence of Allochromatium humboldtianum DSM 21881, type strain.</title>
        <authorList>
            <person name="Kyndt J.A."/>
            <person name="Meyer T.E."/>
        </authorList>
    </citation>
    <scope>NUCLEOTIDE SEQUENCE [LARGE SCALE GENOMIC DNA]</scope>
    <source>
        <strain evidence="6 7">DSM 21881</strain>
    </source>
</reference>
<dbReference type="InterPro" id="IPR000312">
    <property type="entry name" value="Glycosyl_Trfase_fam3"/>
</dbReference>
<dbReference type="GO" id="GO:0005829">
    <property type="term" value="C:cytosol"/>
    <property type="evidence" value="ECO:0007669"/>
    <property type="project" value="TreeGrafter"/>
</dbReference>
<evidence type="ECO:0000256" key="3">
    <source>
        <dbReference type="ARBA" id="ARBA00022822"/>
    </source>
</evidence>
<keyword evidence="7" id="KW-1185">Reference proteome</keyword>
<dbReference type="GO" id="GO:0004048">
    <property type="term" value="F:anthranilate phosphoribosyltransferase activity"/>
    <property type="evidence" value="ECO:0007669"/>
    <property type="project" value="InterPro"/>
</dbReference>
<sequence>MTQTDDPKTLMRSIIQRIATGPELSKDISLDEARAGMRAILDNAVDPVQAGIFLIALRMKRETDDEMKGVLDAIREATGHVVAGVDEVVDIADPYDGYNRCLPAAPFLMPVLAECGVTSISHGAHAVGPKFGVTHRHVLEAAGAPVDLTPVEAAERLADPELGWSYVDQRAFCAPLHHLVGLRSTIVKRQVITTTEVLARPIHGRKHTHLVTGYVHKPYPRIYAMLARHAGFDSALLIRGVEGGVIPSLRQQGVCFSYQHHSEEQSFEIDPTALGIEQTVRSAPLPEDLPQTTRPGDEIAVAVDIEATAQAAAEAGLAALDGAKGPTYDSLVCTGALILWHLGRERSLEVAADRVRDVLDSGRAARRVR</sequence>
<dbReference type="Pfam" id="PF00591">
    <property type="entry name" value="Glycos_transf_3"/>
    <property type="match status" value="1"/>
</dbReference>
<dbReference type="AlphaFoldDB" id="A0A850QZK2"/>
<evidence type="ECO:0000259" key="5">
    <source>
        <dbReference type="Pfam" id="PF02885"/>
    </source>
</evidence>
<dbReference type="Proteomes" id="UP000592294">
    <property type="component" value="Unassembled WGS sequence"/>
</dbReference>
<comment type="caution">
    <text evidence="6">The sequence shown here is derived from an EMBL/GenBank/DDBJ whole genome shotgun (WGS) entry which is preliminary data.</text>
</comment>
<dbReference type="InterPro" id="IPR005940">
    <property type="entry name" value="Anthranilate_Pribosyl_Tfrase"/>
</dbReference>
<keyword evidence="3" id="KW-0028">Amino-acid biosynthesis</keyword>
<dbReference type="InterPro" id="IPR017459">
    <property type="entry name" value="Glycosyl_Trfase_fam3_N_dom"/>
</dbReference>